<evidence type="ECO:0000256" key="1">
    <source>
        <dbReference type="ARBA" id="ARBA00022670"/>
    </source>
</evidence>
<dbReference type="InterPro" id="IPR001314">
    <property type="entry name" value="Peptidase_S1A"/>
</dbReference>
<dbReference type="InterPro" id="IPR051487">
    <property type="entry name" value="Ser/Thr_Proteases_Immune/Dev"/>
</dbReference>
<evidence type="ECO:0000256" key="4">
    <source>
        <dbReference type="ARBA" id="ARBA00023157"/>
    </source>
</evidence>
<comment type="similarity">
    <text evidence="5">Belongs to the peptidase S1 family. CLIP subfamily.</text>
</comment>
<evidence type="ECO:0000256" key="3">
    <source>
        <dbReference type="ARBA" id="ARBA00022825"/>
    </source>
</evidence>
<evidence type="ECO:0000313" key="10">
    <source>
        <dbReference type="Proteomes" id="UP001497472"/>
    </source>
</evidence>
<dbReference type="PROSITE" id="PS00134">
    <property type="entry name" value="TRYPSIN_HIS"/>
    <property type="match status" value="1"/>
</dbReference>
<accession>A0AAV1J0W7</accession>
<keyword evidence="7" id="KW-0732">Signal</keyword>
<dbReference type="PROSITE" id="PS00135">
    <property type="entry name" value="TRYPSIN_SER"/>
    <property type="match status" value="1"/>
</dbReference>
<sequence>MQVLPILFAVISFAGAQEFPIWNTAYGYLTRFGIPEAERIFRAEEKILTESKVNRISGGVPAVVGQYPYQAGIISDIVDIKARGMCGGSLISANKVLTAAHCWYDGKNQAWRFTVVLGSVFIFQGGVRVQTTDVKIHPQWSPLLVRNDVAVATLPEPVQISDTIAPIALPSEEESRESFVGTSAIATGFGITNTGEKVTESQTLNSVRLRVISNKLCSLAFPFVIQNSHLCTSGLGGHSTCGGDSGGPLVAEASGKRVLIGITSFGSAFGCQIGMPAAYTRVSSFLSFISENISE</sequence>
<dbReference type="InterPro" id="IPR009003">
    <property type="entry name" value="Peptidase_S1_PA"/>
</dbReference>
<evidence type="ECO:0000259" key="8">
    <source>
        <dbReference type="PROSITE" id="PS50240"/>
    </source>
</evidence>
<dbReference type="PANTHER" id="PTHR24256">
    <property type="entry name" value="TRYPTASE-RELATED"/>
    <property type="match status" value="1"/>
</dbReference>
<feature type="domain" description="Peptidase S1" evidence="8">
    <location>
        <begin position="56"/>
        <end position="294"/>
    </location>
</feature>
<proteinExistence type="inferred from homology"/>
<evidence type="ECO:0000256" key="6">
    <source>
        <dbReference type="RuleBase" id="RU363034"/>
    </source>
</evidence>
<dbReference type="PROSITE" id="PS50240">
    <property type="entry name" value="TRYPSIN_DOM"/>
    <property type="match status" value="1"/>
</dbReference>
<comment type="caution">
    <text evidence="9">The sequence shown here is derived from an EMBL/GenBank/DDBJ whole genome shotgun (WGS) entry which is preliminary data.</text>
</comment>
<gene>
    <name evidence="9" type="ORF">LNINA_LOCUS2970</name>
</gene>
<evidence type="ECO:0000256" key="5">
    <source>
        <dbReference type="ARBA" id="ARBA00024195"/>
    </source>
</evidence>
<dbReference type="Gene3D" id="2.40.10.10">
    <property type="entry name" value="Trypsin-like serine proteases"/>
    <property type="match status" value="1"/>
</dbReference>
<dbReference type="InterPro" id="IPR033116">
    <property type="entry name" value="TRYPSIN_SER"/>
</dbReference>
<dbReference type="PRINTS" id="PR00722">
    <property type="entry name" value="CHYMOTRYPSIN"/>
</dbReference>
<dbReference type="FunFam" id="2.40.10.10:FF:000034">
    <property type="entry name" value="Eupolytin"/>
    <property type="match status" value="1"/>
</dbReference>
<reference evidence="9 10" key="1">
    <citation type="submission" date="2023-11" db="EMBL/GenBank/DDBJ databases">
        <authorList>
            <person name="Okamura Y."/>
        </authorList>
    </citation>
    <scope>NUCLEOTIDE SEQUENCE [LARGE SCALE GENOMIC DNA]</scope>
</reference>
<organism evidence="9 10">
    <name type="scientific">Leptosia nina</name>
    <dbReference type="NCBI Taxonomy" id="320188"/>
    <lineage>
        <taxon>Eukaryota</taxon>
        <taxon>Metazoa</taxon>
        <taxon>Ecdysozoa</taxon>
        <taxon>Arthropoda</taxon>
        <taxon>Hexapoda</taxon>
        <taxon>Insecta</taxon>
        <taxon>Pterygota</taxon>
        <taxon>Neoptera</taxon>
        <taxon>Endopterygota</taxon>
        <taxon>Lepidoptera</taxon>
        <taxon>Glossata</taxon>
        <taxon>Ditrysia</taxon>
        <taxon>Papilionoidea</taxon>
        <taxon>Pieridae</taxon>
        <taxon>Pierinae</taxon>
        <taxon>Leptosia</taxon>
    </lineage>
</organism>
<dbReference type="SMART" id="SM00020">
    <property type="entry name" value="Tryp_SPc"/>
    <property type="match status" value="1"/>
</dbReference>
<dbReference type="GO" id="GO:0006508">
    <property type="term" value="P:proteolysis"/>
    <property type="evidence" value="ECO:0007669"/>
    <property type="project" value="UniProtKB-KW"/>
</dbReference>
<dbReference type="AlphaFoldDB" id="A0AAV1J0W7"/>
<feature type="signal peptide" evidence="7">
    <location>
        <begin position="1"/>
        <end position="16"/>
    </location>
</feature>
<dbReference type="SUPFAM" id="SSF50494">
    <property type="entry name" value="Trypsin-like serine proteases"/>
    <property type="match status" value="1"/>
</dbReference>
<dbReference type="InterPro" id="IPR018114">
    <property type="entry name" value="TRYPSIN_HIS"/>
</dbReference>
<keyword evidence="10" id="KW-1185">Reference proteome</keyword>
<keyword evidence="3 6" id="KW-0720">Serine protease</keyword>
<dbReference type="EMBL" id="CAVLEF010000004">
    <property type="protein sequence ID" value="CAK1543135.1"/>
    <property type="molecule type" value="Genomic_DNA"/>
</dbReference>
<keyword evidence="1 6" id="KW-0645">Protease</keyword>
<name>A0AAV1J0W7_9NEOP</name>
<keyword evidence="2 6" id="KW-0378">Hydrolase</keyword>
<evidence type="ECO:0000256" key="7">
    <source>
        <dbReference type="SAM" id="SignalP"/>
    </source>
</evidence>
<dbReference type="InterPro" id="IPR043504">
    <property type="entry name" value="Peptidase_S1_PA_chymotrypsin"/>
</dbReference>
<protein>
    <recommendedName>
        <fullName evidence="8">Peptidase S1 domain-containing protein</fullName>
    </recommendedName>
</protein>
<evidence type="ECO:0000313" key="9">
    <source>
        <dbReference type="EMBL" id="CAK1543135.1"/>
    </source>
</evidence>
<dbReference type="CDD" id="cd00190">
    <property type="entry name" value="Tryp_SPc"/>
    <property type="match status" value="1"/>
</dbReference>
<keyword evidence="4" id="KW-1015">Disulfide bond</keyword>
<evidence type="ECO:0000256" key="2">
    <source>
        <dbReference type="ARBA" id="ARBA00022801"/>
    </source>
</evidence>
<dbReference type="Pfam" id="PF00089">
    <property type="entry name" value="Trypsin"/>
    <property type="match status" value="1"/>
</dbReference>
<dbReference type="GO" id="GO:0004252">
    <property type="term" value="F:serine-type endopeptidase activity"/>
    <property type="evidence" value="ECO:0007669"/>
    <property type="project" value="InterPro"/>
</dbReference>
<feature type="chain" id="PRO_5043606436" description="Peptidase S1 domain-containing protein" evidence="7">
    <location>
        <begin position="17"/>
        <end position="295"/>
    </location>
</feature>
<dbReference type="Proteomes" id="UP001497472">
    <property type="component" value="Unassembled WGS sequence"/>
</dbReference>
<dbReference type="InterPro" id="IPR001254">
    <property type="entry name" value="Trypsin_dom"/>
</dbReference>